<keyword evidence="1" id="KW-0732">Signal</keyword>
<organism evidence="3 4">
    <name type="scientific">Flavobacterium taihuense</name>
    <dbReference type="NCBI Taxonomy" id="2857508"/>
    <lineage>
        <taxon>Bacteria</taxon>
        <taxon>Pseudomonadati</taxon>
        <taxon>Bacteroidota</taxon>
        <taxon>Flavobacteriia</taxon>
        <taxon>Flavobacteriales</taxon>
        <taxon>Flavobacteriaceae</taxon>
        <taxon>Flavobacterium</taxon>
    </lineage>
</organism>
<reference evidence="3 4" key="1">
    <citation type="submission" date="2021-07" db="EMBL/GenBank/DDBJ databases">
        <title>Flavobacterium sp. nov. isolated from sediment on the Taihu Lake.</title>
        <authorList>
            <person name="Qu J.-H."/>
        </authorList>
    </citation>
    <scope>NUCLEOTIDE SEQUENCE [LARGE SCALE GENOMIC DNA]</scope>
    <source>
        <strain evidence="3 4">NAS39</strain>
    </source>
</reference>
<gene>
    <name evidence="3" type="ORF">KZH69_10245</name>
</gene>
<proteinExistence type="predicted"/>
<dbReference type="InterPro" id="IPR002909">
    <property type="entry name" value="IPT_dom"/>
</dbReference>
<dbReference type="Proteomes" id="UP000812031">
    <property type="component" value="Unassembled WGS sequence"/>
</dbReference>
<dbReference type="EMBL" id="JAHWYN010000007">
    <property type="protein sequence ID" value="MBW4360863.1"/>
    <property type="molecule type" value="Genomic_DNA"/>
</dbReference>
<feature type="domain" description="IPT/TIG" evidence="2">
    <location>
        <begin position="132"/>
        <end position="200"/>
    </location>
</feature>
<evidence type="ECO:0000313" key="4">
    <source>
        <dbReference type="Proteomes" id="UP000812031"/>
    </source>
</evidence>
<protein>
    <submittedName>
        <fullName evidence="3">IPT/TIG domain-containing protein</fullName>
    </submittedName>
</protein>
<evidence type="ECO:0000313" key="3">
    <source>
        <dbReference type="EMBL" id="MBW4360863.1"/>
    </source>
</evidence>
<evidence type="ECO:0000256" key="1">
    <source>
        <dbReference type="SAM" id="SignalP"/>
    </source>
</evidence>
<sequence>MKNIKIKYLLSIISMALLVLGVFSSCSEDSADSGSGTLTITSVAKAEEGDLVPVTQGDPKNYYIIRGSGFTTVEKIYFNDFDTYFNPVLVTDTEIFVLIDEKTPYADASSKLKVVTKLGTIVYDFVISPPSPTFGSFNPINAVEGDVITIYGNYFLNPIVKVGAESVPVISSTLTEIKIKLPAGADKKYISVSNISGTATSTDAIGCAIYDDVFWGIDGVGGWGVSNTNIENTTREEVAQGDKAIKVDITPWSGFQIDMWANGGHPVPANAIGIKFQMKLKAAAKMRVVVGGDWGHEVWFNLTSEYATYVVKWSDLGMAVAPATIGQIVFGSDGTATTFYIDNLGFALK</sequence>
<keyword evidence="4" id="KW-1185">Reference proteome</keyword>
<feature type="signal peptide" evidence="1">
    <location>
        <begin position="1"/>
        <end position="31"/>
    </location>
</feature>
<evidence type="ECO:0000259" key="2">
    <source>
        <dbReference type="Pfam" id="PF01833"/>
    </source>
</evidence>
<comment type="caution">
    <text evidence="3">The sequence shown here is derived from an EMBL/GenBank/DDBJ whole genome shotgun (WGS) entry which is preliminary data.</text>
</comment>
<dbReference type="RefSeq" id="WP_219317346.1">
    <property type="nucleotide sequence ID" value="NZ_JAHWYN010000007.1"/>
</dbReference>
<feature type="chain" id="PRO_5046664279" evidence="1">
    <location>
        <begin position="32"/>
        <end position="349"/>
    </location>
</feature>
<dbReference type="Pfam" id="PF01833">
    <property type="entry name" value="TIG"/>
    <property type="match status" value="1"/>
</dbReference>
<name>A0ABS6XW01_9FLAO</name>
<dbReference type="PROSITE" id="PS51257">
    <property type="entry name" value="PROKAR_LIPOPROTEIN"/>
    <property type="match status" value="1"/>
</dbReference>
<accession>A0ABS6XW01</accession>